<dbReference type="EMBL" id="FNAJ01000009">
    <property type="protein sequence ID" value="SDE65366.1"/>
    <property type="molecule type" value="Genomic_DNA"/>
</dbReference>
<accession>A0A511HP59</accession>
<dbReference type="Proteomes" id="UP000321224">
    <property type="component" value="Unassembled WGS sequence"/>
</dbReference>
<comment type="caution">
    <text evidence="1">The sequence shown here is derived from an EMBL/GenBank/DDBJ whole genome shotgun (WGS) entry which is preliminary data.</text>
</comment>
<evidence type="ECO:0000313" key="4">
    <source>
        <dbReference type="Proteomes" id="UP000321224"/>
    </source>
</evidence>
<protein>
    <submittedName>
        <fullName evidence="1">Uncharacterized protein</fullName>
    </submittedName>
</protein>
<dbReference type="EMBL" id="BJVY01000071">
    <property type="protein sequence ID" value="GEL75370.1"/>
    <property type="molecule type" value="Genomic_DNA"/>
</dbReference>
<evidence type="ECO:0000313" key="1">
    <source>
        <dbReference type="EMBL" id="GEL75370.1"/>
    </source>
</evidence>
<proteinExistence type="predicted"/>
<sequence>MLDARRPLFPKNKECFRYVEYAFSVYPNADGAVVIVQDQVVGIGGVTLGAVVSPAQVPELIDALSKAKAAVADSEAVSEFKVGASEVYLSEGGNVCIIGDPGDEPMVFEPYRVDALIAAVRQAAVEATA</sequence>
<reference evidence="1 4" key="2">
    <citation type="submission" date="2019-07" db="EMBL/GenBank/DDBJ databases">
        <title>Whole genome shotgun sequence of Myxococcus virescens NBRC 100334.</title>
        <authorList>
            <person name="Hosoyama A."/>
            <person name="Uohara A."/>
            <person name="Ohji S."/>
            <person name="Ichikawa N."/>
        </authorList>
    </citation>
    <scope>NUCLEOTIDE SEQUENCE [LARGE SCALE GENOMIC DNA]</scope>
    <source>
        <strain evidence="1 4">NBRC 100334</strain>
    </source>
</reference>
<dbReference type="AlphaFoldDB" id="A0A511HP59"/>
<evidence type="ECO:0000313" key="3">
    <source>
        <dbReference type="Proteomes" id="UP000198717"/>
    </source>
</evidence>
<dbReference type="Proteomes" id="UP000198717">
    <property type="component" value="Unassembled WGS sequence"/>
</dbReference>
<gene>
    <name evidence="1" type="ORF">MVI01_71540</name>
    <name evidence="2" type="ORF">SAMN04488504_109286</name>
</gene>
<organism evidence="1 4">
    <name type="scientific">Myxococcus virescens</name>
    <dbReference type="NCBI Taxonomy" id="83456"/>
    <lineage>
        <taxon>Bacteria</taxon>
        <taxon>Pseudomonadati</taxon>
        <taxon>Myxococcota</taxon>
        <taxon>Myxococcia</taxon>
        <taxon>Myxococcales</taxon>
        <taxon>Cystobacterineae</taxon>
        <taxon>Myxococcaceae</taxon>
        <taxon>Myxococcus</taxon>
    </lineage>
</organism>
<reference evidence="2 3" key="1">
    <citation type="submission" date="2016-10" db="EMBL/GenBank/DDBJ databases">
        <authorList>
            <person name="Varghese N."/>
            <person name="Submissions S."/>
        </authorList>
    </citation>
    <scope>NUCLEOTIDE SEQUENCE [LARGE SCALE GENOMIC DNA]</scope>
    <source>
        <strain evidence="2 3">DSM 2260</strain>
    </source>
</reference>
<keyword evidence="3" id="KW-1185">Reference proteome</keyword>
<evidence type="ECO:0000313" key="2">
    <source>
        <dbReference type="EMBL" id="SDE65366.1"/>
    </source>
</evidence>
<name>A0A511HP59_9BACT</name>